<reference evidence="5 6" key="2">
    <citation type="submission" date="2019-01" db="EMBL/GenBank/DDBJ databases">
        <title>The decoding of complex shrimp genome reveals the adaptation for benthos swimmer, frequently molting mechanism and breeding impact on genome.</title>
        <authorList>
            <person name="Sun Y."/>
            <person name="Gao Y."/>
            <person name="Yu Y."/>
        </authorList>
    </citation>
    <scope>NUCLEOTIDE SEQUENCE [LARGE SCALE GENOMIC DNA]</scope>
    <source>
        <tissue evidence="5">Muscle</tissue>
    </source>
</reference>
<protein>
    <recommendedName>
        <fullName evidence="7">MADF domain-containing protein</fullName>
    </recommendedName>
</protein>
<comment type="caution">
    <text evidence="5">The sequence shown here is derived from an EMBL/GenBank/DDBJ whole genome shotgun (WGS) entry which is preliminary data.</text>
</comment>
<evidence type="ECO:0008006" key="7">
    <source>
        <dbReference type="Google" id="ProtNLM"/>
    </source>
</evidence>
<dbReference type="SMART" id="SM00595">
    <property type="entry name" value="MADF"/>
    <property type="match status" value="1"/>
</dbReference>
<dbReference type="PANTHER" id="PTHR12243">
    <property type="entry name" value="MADF DOMAIN TRANSCRIPTION FACTOR"/>
    <property type="match status" value="1"/>
</dbReference>
<feature type="domain" description="BESS" evidence="4">
    <location>
        <begin position="172"/>
        <end position="211"/>
    </location>
</feature>
<organism evidence="5 6">
    <name type="scientific">Penaeus vannamei</name>
    <name type="common">Whiteleg shrimp</name>
    <name type="synonym">Litopenaeus vannamei</name>
    <dbReference type="NCBI Taxonomy" id="6689"/>
    <lineage>
        <taxon>Eukaryota</taxon>
        <taxon>Metazoa</taxon>
        <taxon>Ecdysozoa</taxon>
        <taxon>Arthropoda</taxon>
        <taxon>Crustacea</taxon>
        <taxon>Multicrustacea</taxon>
        <taxon>Malacostraca</taxon>
        <taxon>Eumalacostraca</taxon>
        <taxon>Eucarida</taxon>
        <taxon>Decapoda</taxon>
        <taxon>Dendrobranchiata</taxon>
        <taxon>Penaeoidea</taxon>
        <taxon>Penaeidae</taxon>
        <taxon>Penaeus</taxon>
    </lineage>
</organism>
<dbReference type="GO" id="GO:0005634">
    <property type="term" value="C:nucleus"/>
    <property type="evidence" value="ECO:0007669"/>
    <property type="project" value="UniProtKB-SubCell"/>
</dbReference>
<evidence type="ECO:0000256" key="1">
    <source>
        <dbReference type="PROSITE-ProRule" id="PRU00371"/>
    </source>
</evidence>
<dbReference type="PANTHER" id="PTHR12243:SF69">
    <property type="entry name" value="SI:CH73-59F11.3"/>
    <property type="match status" value="1"/>
</dbReference>
<evidence type="ECO:0000313" key="6">
    <source>
        <dbReference type="Proteomes" id="UP000283509"/>
    </source>
</evidence>
<feature type="region of interest" description="Disordered" evidence="2">
    <location>
        <begin position="114"/>
        <end position="151"/>
    </location>
</feature>
<evidence type="ECO:0000259" key="4">
    <source>
        <dbReference type="PROSITE" id="PS51031"/>
    </source>
</evidence>
<name>A0A423T9B0_PENVA</name>
<dbReference type="GO" id="GO:0005667">
    <property type="term" value="C:transcription regulator complex"/>
    <property type="evidence" value="ECO:0007669"/>
    <property type="project" value="TreeGrafter"/>
</dbReference>
<evidence type="ECO:0000313" key="5">
    <source>
        <dbReference type="EMBL" id="ROT73029.1"/>
    </source>
</evidence>
<dbReference type="STRING" id="6689.A0A423T9B0"/>
<evidence type="ECO:0000259" key="3">
    <source>
        <dbReference type="PROSITE" id="PS51029"/>
    </source>
</evidence>
<keyword evidence="1" id="KW-0539">Nucleus</keyword>
<comment type="subcellular location">
    <subcellularLocation>
        <location evidence="1">Nucleus</location>
    </subcellularLocation>
</comment>
<dbReference type="GO" id="GO:0003677">
    <property type="term" value="F:DNA binding"/>
    <property type="evidence" value="ECO:0007669"/>
    <property type="project" value="InterPro"/>
</dbReference>
<feature type="domain" description="MADF" evidence="3">
    <location>
        <begin position="10"/>
        <end position="111"/>
    </location>
</feature>
<dbReference type="GO" id="GO:0006357">
    <property type="term" value="P:regulation of transcription by RNA polymerase II"/>
    <property type="evidence" value="ECO:0007669"/>
    <property type="project" value="TreeGrafter"/>
</dbReference>
<gene>
    <name evidence="5" type="ORF">C7M84_008590</name>
</gene>
<evidence type="ECO:0000256" key="2">
    <source>
        <dbReference type="SAM" id="MobiDB-lite"/>
    </source>
</evidence>
<dbReference type="Proteomes" id="UP000283509">
    <property type="component" value="Unassembled WGS sequence"/>
</dbReference>
<dbReference type="Pfam" id="PF10545">
    <property type="entry name" value="MADF_DNA_bdg"/>
    <property type="match status" value="1"/>
</dbReference>
<feature type="compositionally biased region" description="Basic and acidic residues" evidence="2">
    <location>
        <begin position="142"/>
        <end position="151"/>
    </location>
</feature>
<dbReference type="PROSITE" id="PS51029">
    <property type="entry name" value="MADF"/>
    <property type="match status" value="1"/>
</dbReference>
<dbReference type="EMBL" id="QCYY01002080">
    <property type="protein sequence ID" value="ROT73029.1"/>
    <property type="molecule type" value="Genomic_DNA"/>
</dbReference>
<dbReference type="PROSITE" id="PS51031">
    <property type="entry name" value="BESS"/>
    <property type="match status" value="1"/>
</dbReference>
<reference evidence="5 6" key="1">
    <citation type="submission" date="2018-04" db="EMBL/GenBank/DDBJ databases">
        <authorList>
            <person name="Zhang X."/>
            <person name="Yuan J."/>
            <person name="Li F."/>
            <person name="Xiang J."/>
        </authorList>
    </citation>
    <scope>NUCLEOTIDE SEQUENCE [LARGE SCALE GENOMIC DNA]</scope>
    <source>
        <tissue evidence="5">Muscle</tissue>
    </source>
</reference>
<sequence>MVTRSLNCELLISEVEKRPALYNFKLKEYNDKNLKEKLWTEVCEALVRGWNDLSPEEKNEAGKIVQRRWKSLKECFRREIQLREGKAGDSGCKKRKYIYFDQLLFLTSTPRRREAPDDILTPRSEGEEAEGNPTSFDGPTRLPEEKKPQASVEKVQEEELLELLRNKAHQEIDADQLFFASLVPEFKKLKDDQKIDVKIELLQVIRRAQQLSKEK</sequence>
<dbReference type="InterPro" id="IPR006578">
    <property type="entry name" value="MADF-dom"/>
</dbReference>
<dbReference type="OrthoDB" id="6360681at2759"/>
<proteinExistence type="predicted"/>
<dbReference type="InterPro" id="IPR004210">
    <property type="entry name" value="BESS_motif"/>
</dbReference>
<dbReference type="Pfam" id="PF02944">
    <property type="entry name" value="BESS"/>
    <property type="match status" value="1"/>
</dbReference>
<accession>A0A423T9B0</accession>
<dbReference type="InterPro" id="IPR039353">
    <property type="entry name" value="TF_Adf1"/>
</dbReference>
<dbReference type="AlphaFoldDB" id="A0A423T9B0"/>
<keyword evidence="6" id="KW-1185">Reference proteome</keyword>